<evidence type="ECO:0000256" key="1">
    <source>
        <dbReference type="ARBA" id="ARBA00004651"/>
    </source>
</evidence>
<feature type="transmembrane region" description="Helical" evidence="9">
    <location>
        <begin position="98"/>
        <end position="117"/>
    </location>
</feature>
<dbReference type="PROSITE" id="PS00216">
    <property type="entry name" value="SUGAR_TRANSPORT_1"/>
    <property type="match status" value="1"/>
</dbReference>
<dbReference type="PANTHER" id="PTHR23502">
    <property type="entry name" value="MAJOR FACILITATOR SUPERFAMILY"/>
    <property type="match status" value="1"/>
</dbReference>
<feature type="transmembrane region" description="Helical" evidence="9">
    <location>
        <begin position="302"/>
        <end position="321"/>
    </location>
</feature>
<accession>A0A3N0EGI5</accession>
<sequence length="422" mass="44021">MSQTRLSSTEGSVSEPERPAWLRRRRSVAFLVLVLGLLTATGPLATDLYLPAFPEIAEDLGATEAQIQLTLTAMMIGLALGQLIIGPLSDGVGRRTPMLVGIIVFTVTSFLCLLAPSAGVLTVLRFVQGIAGAAGAVIARAVVRDLFIGDDAARFFSRLALVIGLAPMLGPIVGGQLLLLGPWQLCFVALGVVSGLSFLVVYFWLPETLPVERRQMVNVAGLLGTVWRLVRDVRFLGPVLTLGLSFAMMFTYISAFSFVSQEELGASAQQYSLMFAINTVGLICGTQLNGFLVGRVETSRRLAGGLVVALSAVMVLLVLAVSGAASLVSLTVVLFVMMFGVGFVMPNATTLAVSSQVPAVAGTASALMGALQFSMGGGLASFAGLTPSGDATLMSMATVMVGLGVVALVVFLVLGRRAARFG</sequence>
<keyword evidence="8 9" id="KW-0472">Membrane</keyword>
<feature type="transmembrane region" description="Helical" evidence="9">
    <location>
        <begin position="65"/>
        <end position="86"/>
    </location>
</feature>
<dbReference type="InterPro" id="IPR004812">
    <property type="entry name" value="Efflux_drug-R_Bcr/CmlA"/>
</dbReference>
<proteinExistence type="inferred from homology"/>
<dbReference type="InterPro" id="IPR001958">
    <property type="entry name" value="Tet-R_TetA/multi-R_MdtG-like"/>
</dbReference>
<feature type="transmembrane region" description="Helical" evidence="9">
    <location>
        <begin position="28"/>
        <end position="45"/>
    </location>
</feature>
<reference evidence="11 12" key="1">
    <citation type="submission" date="2018-11" db="EMBL/GenBank/DDBJ databases">
        <title>The genome draft of YIM 96095.</title>
        <authorList>
            <person name="Tang S.-K."/>
            <person name="Chunyu W.-X."/>
            <person name="Feng Y.-Z."/>
        </authorList>
    </citation>
    <scope>NUCLEOTIDE SEQUENCE [LARGE SCALE GENOMIC DNA]</scope>
    <source>
        <strain evidence="11 12">YIM 96095</strain>
    </source>
</reference>
<evidence type="ECO:0000256" key="9">
    <source>
        <dbReference type="SAM" id="Phobius"/>
    </source>
</evidence>
<evidence type="ECO:0000256" key="2">
    <source>
        <dbReference type="ARBA" id="ARBA00006236"/>
    </source>
</evidence>
<evidence type="ECO:0000313" key="11">
    <source>
        <dbReference type="EMBL" id="RNL86894.1"/>
    </source>
</evidence>
<evidence type="ECO:0000256" key="8">
    <source>
        <dbReference type="ARBA" id="ARBA00023136"/>
    </source>
</evidence>
<dbReference type="PROSITE" id="PS50850">
    <property type="entry name" value="MFS"/>
    <property type="match status" value="1"/>
</dbReference>
<dbReference type="GO" id="GO:0005886">
    <property type="term" value="C:plasma membrane"/>
    <property type="evidence" value="ECO:0007669"/>
    <property type="project" value="UniProtKB-SubCell"/>
</dbReference>
<evidence type="ECO:0000256" key="6">
    <source>
        <dbReference type="ARBA" id="ARBA00022692"/>
    </source>
</evidence>
<feature type="transmembrane region" description="Helical" evidence="9">
    <location>
        <begin position="357"/>
        <end position="385"/>
    </location>
</feature>
<feature type="transmembrane region" description="Helical" evidence="9">
    <location>
        <begin position="391"/>
        <end position="414"/>
    </location>
</feature>
<feature type="transmembrane region" description="Helical" evidence="9">
    <location>
        <begin position="155"/>
        <end position="174"/>
    </location>
</feature>
<dbReference type="InterPro" id="IPR036259">
    <property type="entry name" value="MFS_trans_sf"/>
</dbReference>
<keyword evidence="5" id="KW-1003">Cell membrane</keyword>
<dbReference type="InterPro" id="IPR011701">
    <property type="entry name" value="MFS"/>
</dbReference>
<dbReference type="AlphaFoldDB" id="A0A3N0EGI5"/>
<keyword evidence="7 9" id="KW-1133">Transmembrane helix</keyword>
<dbReference type="GO" id="GO:0042910">
    <property type="term" value="F:xenobiotic transmembrane transporter activity"/>
    <property type="evidence" value="ECO:0007669"/>
    <property type="project" value="InterPro"/>
</dbReference>
<feature type="transmembrane region" description="Helical" evidence="9">
    <location>
        <begin position="271"/>
        <end position="290"/>
    </location>
</feature>
<dbReference type="PRINTS" id="PR01035">
    <property type="entry name" value="TCRTETA"/>
</dbReference>
<protein>
    <submittedName>
        <fullName evidence="11">Bcr/CflA family efflux MFS transporter</fullName>
    </submittedName>
</protein>
<feature type="transmembrane region" description="Helical" evidence="9">
    <location>
        <begin position="327"/>
        <end position="345"/>
    </location>
</feature>
<dbReference type="Pfam" id="PF07690">
    <property type="entry name" value="MFS_1"/>
    <property type="match status" value="1"/>
</dbReference>
<dbReference type="Proteomes" id="UP000269198">
    <property type="component" value="Unassembled WGS sequence"/>
</dbReference>
<comment type="caution">
    <text evidence="11">The sequence shown here is derived from an EMBL/GenBank/DDBJ whole genome shotgun (WGS) entry which is preliminary data.</text>
</comment>
<name>A0A3N0EGI5_9ACTN</name>
<dbReference type="SUPFAM" id="SSF103473">
    <property type="entry name" value="MFS general substrate transporter"/>
    <property type="match status" value="1"/>
</dbReference>
<dbReference type="EMBL" id="RJMB01000002">
    <property type="protein sequence ID" value="RNL86894.1"/>
    <property type="molecule type" value="Genomic_DNA"/>
</dbReference>
<dbReference type="NCBIfam" id="TIGR00710">
    <property type="entry name" value="efflux_Bcr_CflA"/>
    <property type="match status" value="1"/>
</dbReference>
<keyword evidence="6 9" id="KW-0812">Transmembrane</keyword>
<dbReference type="GO" id="GO:1990961">
    <property type="term" value="P:xenobiotic detoxification by transmembrane export across the plasma membrane"/>
    <property type="evidence" value="ECO:0007669"/>
    <property type="project" value="InterPro"/>
</dbReference>
<dbReference type="OrthoDB" id="9814303at2"/>
<dbReference type="InterPro" id="IPR005829">
    <property type="entry name" value="Sugar_transporter_CS"/>
</dbReference>
<dbReference type="InterPro" id="IPR020846">
    <property type="entry name" value="MFS_dom"/>
</dbReference>
<comment type="similarity">
    <text evidence="3">Belongs to the major facilitator superfamily. TCR/Tet family.</text>
</comment>
<comment type="subcellular location">
    <subcellularLocation>
        <location evidence="1">Cell membrane</location>
        <topology evidence="1">Multi-pass membrane protein</topology>
    </subcellularLocation>
</comment>
<evidence type="ECO:0000259" key="10">
    <source>
        <dbReference type="PROSITE" id="PS50850"/>
    </source>
</evidence>
<keyword evidence="12" id="KW-1185">Reference proteome</keyword>
<evidence type="ECO:0000256" key="5">
    <source>
        <dbReference type="ARBA" id="ARBA00022475"/>
    </source>
</evidence>
<keyword evidence="4" id="KW-0813">Transport</keyword>
<feature type="transmembrane region" description="Helical" evidence="9">
    <location>
        <begin position="123"/>
        <end position="143"/>
    </location>
</feature>
<feature type="domain" description="Major facilitator superfamily (MFS) profile" evidence="10">
    <location>
        <begin position="28"/>
        <end position="419"/>
    </location>
</feature>
<comment type="similarity">
    <text evidence="2">Belongs to the major facilitator superfamily. Bcr/CmlA family.</text>
</comment>
<dbReference type="CDD" id="cd17320">
    <property type="entry name" value="MFS_MdfA_MDR_like"/>
    <property type="match status" value="1"/>
</dbReference>
<evidence type="ECO:0000256" key="3">
    <source>
        <dbReference type="ARBA" id="ARBA00007520"/>
    </source>
</evidence>
<evidence type="ECO:0000313" key="12">
    <source>
        <dbReference type="Proteomes" id="UP000269198"/>
    </source>
</evidence>
<dbReference type="Gene3D" id="1.20.1720.10">
    <property type="entry name" value="Multidrug resistance protein D"/>
    <property type="match status" value="1"/>
</dbReference>
<gene>
    <name evidence="11" type="ORF">EFW17_03220</name>
</gene>
<feature type="transmembrane region" description="Helical" evidence="9">
    <location>
        <begin position="180"/>
        <end position="205"/>
    </location>
</feature>
<feature type="transmembrane region" description="Helical" evidence="9">
    <location>
        <begin position="235"/>
        <end position="259"/>
    </location>
</feature>
<organism evidence="11 12">
    <name type="scientific">Halostreptopolyspora alba</name>
    <dbReference type="NCBI Taxonomy" id="2487137"/>
    <lineage>
        <taxon>Bacteria</taxon>
        <taxon>Bacillati</taxon>
        <taxon>Actinomycetota</taxon>
        <taxon>Actinomycetes</taxon>
        <taxon>Streptosporangiales</taxon>
        <taxon>Nocardiopsidaceae</taxon>
        <taxon>Halostreptopolyspora</taxon>
    </lineage>
</organism>
<dbReference type="FunFam" id="1.20.1720.10:FF:000005">
    <property type="entry name" value="Bcr/CflA family efflux transporter"/>
    <property type="match status" value="1"/>
</dbReference>
<evidence type="ECO:0000256" key="7">
    <source>
        <dbReference type="ARBA" id="ARBA00022989"/>
    </source>
</evidence>
<evidence type="ECO:0000256" key="4">
    <source>
        <dbReference type="ARBA" id="ARBA00022448"/>
    </source>
</evidence>
<dbReference type="PANTHER" id="PTHR23502:SF132">
    <property type="entry name" value="POLYAMINE TRANSPORTER 2-RELATED"/>
    <property type="match status" value="1"/>
</dbReference>